<dbReference type="Proteomes" id="UP000676336">
    <property type="component" value="Unassembled WGS sequence"/>
</dbReference>
<name>A0A8S3BNG3_9BILA</name>
<proteinExistence type="predicted"/>
<accession>A0A8S3BNG3</accession>
<protein>
    <submittedName>
        <fullName evidence="2">Uncharacterized protein</fullName>
    </submittedName>
</protein>
<reference evidence="2" key="1">
    <citation type="submission" date="2021-02" db="EMBL/GenBank/DDBJ databases">
        <authorList>
            <person name="Nowell W R."/>
        </authorList>
    </citation>
    <scope>NUCLEOTIDE SEQUENCE</scope>
</reference>
<organism evidence="2 3">
    <name type="scientific">Rotaria magnacalcarata</name>
    <dbReference type="NCBI Taxonomy" id="392030"/>
    <lineage>
        <taxon>Eukaryota</taxon>
        <taxon>Metazoa</taxon>
        <taxon>Spiralia</taxon>
        <taxon>Gnathifera</taxon>
        <taxon>Rotifera</taxon>
        <taxon>Eurotatoria</taxon>
        <taxon>Bdelloidea</taxon>
        <taxon>Philodinida</taxon>
        <taxon>Philodinidae</taxon>
        <taxon>Rotaria</taxon>
    </lineage>
</organism>
<evidence type="ECO:0000256" key="1">
    <source>
        <dbReference type="SAM" id="MobiDB-lite"/>
    </source>
</evidence>
<dbReference type="AlphaFoldDB" id="A0A8S3BNG3"/>
<feature type="region of interest" description="Disordered" evidence="1">
    <location>
        <begin position="1"/>
        <end position="21"/>
    </location>
</feature>
<gene>
    <name evidence="2" type="ORF">SMN809_LOCUS49338</name>
</gene>
<comment type="caution">
    <text evidence="2">The sequence shown here is derived from an EMBL/GenBank/DDBJ whole genome shotgun (WGS) entry which is preliminary data.</text>
</comment>
<dbReference type="EMBL" id="CAJOBI010160713">
    <property type="protein sequence ID" value="CAF4849832.1"/>
    <property type="molecule type" value="Genomic_DNA"/>
</dbReference>
<sequence>MMSDDINVSSVTSQPYQEQSIYKPTAECDNLTI</sequence>
<evidence type="ECO:0000313" key="3">
    <source>
        <dbReference type="Proteomes" id="UP000676336"/>
    </source>
</evidence>
<evidence type="ECO:0000313" key="2">
    <source>
        <dbReference type="EMBL" id="CAF4849832.1"/>
    </source>
</evidence>
<feature type="non-terminal residue" evidence="2">
    <location>
        <position position="33"/>
    </location>
</feature>